<feature type="transmembrane region" description="Helical" evidence="1">
    <location>
        <begin position="34"/>
        <end position="53"/>
    </location>
</feature>
<accession>A0AAD8PEC8</accession>
<keyword evidence="1" id="KW-1133">Transmembrane helix</keyword>
<evidence type="ECO:0008006" key="4">
    <source>
        <dbReference type="Google" id="ProtNLM"/>
    </source>
</evidence>
<keyword evidence="1" id="KW-0472">Membrane</keyword>
<sequence>MNQRVEKGRVFSANPDNLENVFVHGCDVHCVLTGVFYTFVCFCASVVFVKFVCETFHYRMCPWIKSMADREHRWVLQLGAFLVGQKYVDVALGATMAELTKVTTVATTVVPALGPYLRVVAEKNTRETWVMAIAFVTVYLVFYVVREFCVTIAHYLHERHLLFFCVNMKPVHEANSRLFTKKMLRLLYNSPEYRRLKQIRQAHGPAAWNWQTRQRMGEPMPSDEMSDEEM</sequence>
<evidence type="ECO:0000313" key="2">
    <source>
        <dbReference type="EMBL" id="KAK1443790.1"/>
    </source>
</evidence>
<keyword evidence="1" id="KW-0812">Transmembrane</keyword>
<gene>
    <name evidence="2" type="ORF">BgAZ_206660</name>
</gene>
<keyword evidence="3" id="KW-1185">Reference proteome</keyword>
<dbReference type="AlphaFoldDB" id="A0AAD8PEC8"/>
<evidence type="ECO:0000313" key="3">
    <source>
        <dbReference type="Proteomes" id="UP001230268"/>
    </source>
</evidence>
<name>A0AAD8PEC8_BABGI</name>
<feature type="transmembrane region" description="Helical" evidence="1">
    <location>
        <begin position="128"/>
        <end position="145"/>
    </location>
</feature>
<protein>
    <recommendedName>
        <fullName evidence="4">Transmembrane protein</fullName>
    </recommendedName>
</protein>
<evidence type="ECO:0000256" key="1">
    <source>
        <dbReference type="SAM" id="Phobius"/>
    </source>
</evidence>
<organism evidence="2 3">
    <name type="scientific">Babesia gibsoni</name>
    <dbReference type="NCBI Taxonomy" id="33632"/>
    <lineage>
        <taxon>Eukaryota</taxon>
        <taxon>Sar</taxon>
        <taxon>Alveolata</taxon>
        <taxon>Apicomplexa</taxon>
        <taxon>Aconoidasida</taxon>
        <taxon>Piroplasmida</taxon>
        <taxon>Babesiidae</taxon>
        <taxon>Babesia</taxon>
    </lineage>
</organism>
<comment type="caution">
    <text evidence="2">The sequence shown here is derived from an EMBL/GenBank/DDBJ whole genome shotgun (WGS) entry which is preliminary data.</text>
</comment>
<dbReference type="EMBL" id="JAVEPI010000002">
    <property type="protein sequence ID" value="KAK1443790.1"/>
    <property type="molecule type" value="Genomic_DNA"/>
</dbReference>
<reference evidence="2" key="1">
    <citation type="submission" date="2023-08" db="EMBL/GenBank/DDBJ databases">
        <title>Draft sequence of the Babesia gibsoni genome.</title>
        <authorList>
            <person name="Yamagishi J.Y."/>
            <person name="Xuan X.X."/>
        </authorList>
    </citation>
    <scope>NUCLEOTIDE SEQUENCE</scope>
    <source>
        <strain evidence="2">Azabu</strain>
    </source>
</reference>
<feature type="transmembrane region" description="Helical" evidence="1">
    <location>
        <begin position="74"/>
        <end position="96"/>
    </location>
</feature>
<dbReference type="Proteomes" id="UP001230268">
    <property type="component" value="Unassembled WGS sequence"/>
</dbReference>
<proteinExistence type="predicted"/>